<proteinExistence type="predicted"/>
<dbReference type="OrthoDB" id="3004525at2759"/>
<sequence length="430" mass="47994">MLSLEYDPNVGQLCQCDPSEPCGGRELRYWRCLDCFLSATSCASRMVQDHALSPFHRVQKWNGAYFDRASLCDAGLSLHLGHEGTRCPRVSAEEAGTVFTIGDLTGVHKIAVVSCSCFGSGDLVQQLVRSRLMPATMKYPRTAFTFALLQDWELDTVQGKKPLYDYWTKLVRLTRNVDVNADKVSRHDDVHAVKLIPMQKMFESFSTATRFFRAATRKRQSGQALDIDSQLLTKYPNLTYAGSMLLVCPACPHPGFNMEPGWEKLVDDPRRRHVITEVLAKDGNFKAYEKDKPYDPNDRSLCDGAGAFAPEAEMKALLDRVTDAPEVCKGCASAEKMHEATRVKGARISGVLAVICARHVFYRPRGMNDLKKGEKYVHLPLNANTTELLKGTRSSMMPGCTAWGLSLTRCCHESTFSTATATTRRTWRTA</sequence>
<keyword evidence="3" id="KW-1185">Reference proteome</keyword>
<evidence type="ECO:0000259" key="1">
    <source>
        <dbReference type="Pfam" id="PF18803"/>
    </source>
</evidence>
<dbReference type="InterPro" id="IPR041457">
    <property type="entry name" value="CxC2_KDZ-assoc"/>
</dbReference>
<protein>
    <recommendedName>
        <fullName evidence="1">CxC2-like cysteine cluster KDZ transposase-associated domain-containing protein</fullName>
    </recommendedName>
</protein>
<dbReference type="Pfam" id="PF18803">
    <property type="entry name" value="CxC2"/>
    <property type="match status" value="1"/>
</dbReference>
<dbReference type="STRING" id="1314781.A0A166BD45"/>
<gene>
    <name evidence="2" type="ORF">EXIGLDRAFT_604997</name>
</gene>
<evidence type="ECO:0000313" key="2">
    <source>
        <dbReference type="EMBL" id="KZW00060.1"/>
    </source>
</evidence>
<dbReference type="Proteomes" id="UP000077266">
    <property type="component" value="Unassembled WGS sequence"/>
</dbReference>
<reference evidence="2 3" key="1">
    <citation type="journal article" date="2016" name="Mol. Biol. Evol.">
        <title>Comparative Genomics of Early-Diverging Mushroom-Forming Fungi Provides Insights into the Origins of Lignocellulose Decay Capabilities.</title>
        <authorList>
            <person name="Nagy L.G."/>
            <person name="Riley R."/>
            <person name="Tritt A."/>
            <person name="Adam C."/>
            <person name="Daum C."/>
            <person name="Floudas D."/>
            <person name="Sun H."/>
            <person name="Yadav J.S."/>
            <person name="Pangilinan J."/>
            <person name="Larsson K.H."/>
            <person name="Matsuura K."/>
            <person name="Barry K."/>
            <person name="Labutti K."/>
            <person name="Kuo R."/>
            <person name="Ohm R.A."/>
            <person name="Bhattacharya S.S."/>
            <person name="Shirouzu T."/>
            <person name="Yoshinaga Y."/>
            <person name="Martin F.M."/>
            <person name="Grigoriev I.V."/>
            <person name="Hibbett D.S."/>
        </authorList>
    </citation>
    <scope>NUCLEOTIDE SEQUENCE [LARGE SCALE GENOMIC DNA]</scope>
    <source>
        <strain evidence="2 3">HHB12029</strain>
    </source>
</reference>
<organism evidence="2 3">
    <name type="scientific">Exidia glandulosa HHB12029</name>
    <dbReference type="NCBI Taxonomy" id="1314781"/>
    <lineage>
        <taxon>Eukaryota</taxon>
        <taxon>Fungi</taxon>
        <taxon>Dikarya</taxon>
        <taxon>Basidiomycota</taxon>
        <taxon>Agaricomycotina</taxon>
        <taxon>Agaricomycetes</taxon>
        <taxon>Auriculariales</taxon>
        <taxon>Exidiaceae</taxon>
        <taxon>Exidia</taxon>
    </lineage>
</organism>
<accession>A0A166BD45</accession>
<feature type="domain" description="CxC2-like cysteine cluster KDZ transposase-associated" evidence="1">
    <location>
        <begin position="72"/>
        <end position="177"/>
    </location>
</feature>
<dbReference type="InParanoid" id="A0A166BD45"/>
<dbReference type="AlphaFoldDB" id="A0A166BD45"/>
<evidence type="ECO:0000313" key="3">
    <source>
        <dbReference type="Proteomes" id="UP000077266"/>
    </source>
</evidence>
<dbReference type="EMBL" id="KV425904">
    <property type="protein sequence ID" value="KZW00060.1"/>
    <property type="molecule type" value="Genomic_DNA"/>
</dbReference>
<name>A0A166BD45_EXIGL</name>